<organism evidence="7 8">
    <name type="scientific">Xenorhabdus poinarii G6</name>
    <dbReference type="NCBI Taxonomy" id="1354304"/>
    <lineage>
        <taxon>Bacteria</taxon>
        <taxon>Pseudomonadati</taxon>
        <taxon>Pseudomonadota</taxon>
        <taxon>Gammaproteobacteria</taxon>
        <taxon>Enterobacterales</taxon>
        <taxon>Morganellaceae</taxon>
        <taxon>Xenorhabdus</taxon>
    </lineage>
</organism>
<dbReference type="GO" id="GO:0004730">
    <property type="term" value="F:pseudouridylate synthase activity"/>
    <property type="evidence" value="ECO:0007669"/>
    <property type="project" value="UniProtKB-UniRule"/>
</dbReference>
<feature type="binding site" evidence="6">
    <location>
        <position position="109"/>
    </location>
    <ligand>
        <name>substrate</name>
    </ligand>
</feature>
<gene>
    <name evidence="6 7" type="primary">psuG</name>
    <name evidence="7" type="ORF">XPG1_0719</name>
</gene>
<evidence type="ECO:0000313" key="7">
    <source>
        <dbReference type="EMBL" id="CDG20374.1"/>
    </source>
</evidence>
<dbReference type="GO" id="GO:0005737">
    <property type="term" value="C:cytoplasm"/>
    <property type="evidence" value="ECO:0007669"/>
    <property type="project" value="TreeGrafter"/>
</dbReference>
<accession>A0A068R005</accession>
<dbReference type="EC" id="4.2.1.70" evidence="6"/>
<comment type="function">
    <text evidence="6">Catalyzes the reversible cleavage of pseudouridine 5'-phosphate (PsiMP) to ribose 5-phosphate and uracil. Functions biologically in the cleavage direction, as part of a pseudouridine degradation pathway.</text>
</comment>
<comment type="subunit">
    <text evidence="6">Homotrimer.</text>
</comment>
<dbReference type="GO" id="GO:0046872">
    <property type="term" value="F:metal ion binding"/>
    <property type="evidence" value="ECO:0007669"/>
    <property type="project" value="UniProtKB-KW"/>
</dbReference>
<dbReference type="Pfam" id="PF04227">
    <property type="entry name" value="Indigoidine_A"/>
    <property type="match status" value="1"/>
</dbReference>
<comment type="similarity">
    <text evidence="6">Belongs to the pseudouridine-5'-phosphate glycosidase family.</text>
</comment>
<reference evidence="7 8" key="1">
    <citation type="submission" date="2013-07" db="EMBL/GenBank/DDBJ databases">
        <authorList>
            <person name="Genoscope - CEA"/>
        </authorList>
    </citation>
    <scope>NUCLEOTIDE SEQUENCE [LARGE SCALE GENOMIC DNA]</scope>
    <source>
        <strain evidence="7 8">G6</strain>
    </source>
</reference>
<keyword evidence="2 6" id="KW-0378">Hydrolase</keyword>
<evidence type="ECO:0000256" key="1">
    <source>
        <dbReference type="ARBA" id="ARBA00022723"/>
    </source>
</evidence>
<keyword evidence="4 6" id="KW-0456">Lyase</keyword>
<evidence type="ECO:0000256" key="2">
    <source>
        <dbReference type="ARBA" id="ARBA00022801"/>
    </source>
</evidence>
<keyword evidence="5 6" id="KW-0326">Glycosidase</keyword>
<feature type="binding site" evidence="6">
    <location>
        <begin position="143"/>
        <end position="145"/>
    </location>
    <ligand>
        <name>substrate</name>
    </ligand>
</feature>
<dbReference type="InterPro" id="IPR022830">
    <property type="entry name" value="Indigdn_synthA-like"/>
</dbReference>
<proteinExistence type="inferred from homology"/>
<feature type="binding site" evidence="6">
    <location>
        <position position="89"/>
    </location>
    <ligand>
        <name>substrate</name>
    </ligand>
</feature>
<dbReference type="SUPFAM" id="SSF110581">
    <property type="entry name" value="Indigoidine synthase A-like"/>
    <property type="match status" value="1"/>
</dbReference>
<comment type="cofactor">
    <cofactor evidence="6">
        <name>Mn(2+)</name>
        <dbReference type="ChEBI" id="CHEBI:29035"/>
    </cofactor>
    <text evidence="6">Binds 1 Mn(2+) ion per subunit.</text>
</comment>
<keyword evidence="1 6" id="KW-0479">Metal-binding</keyword>
<dbReference type="GO" id="GO:0046113">
    <property type="term" value="P:nucleobase catabolic process"/>
    <property type="evidence" value="ECO:0007669"/>
    <property type="project" value="UniProtKB-UniRule"/>
</dbReference>
<keyword evidence="8" id="KW-1185">Reference proteome</keyword>
<dbReference type="InterPro" id="IPR007342">
    <property type="entry name" value="PsuG"/>
</dbReference>
<feature type="active site" description="Proton donor" evidence="6">
    <location>
        <position position="28"/>
    </location>
</feature>
<protein>
    <recommendedName>
        <fullName evidence="6">Pseudouridine-5'-phosphate glycosidase</fullName>
        <shortName evidence="6">PsiMP glycosidase</shortName>
        <ecNumber evidence="6">4.2.1.70</ecNumber>
    </recommendedName>
</protein>
<dbReference type="PANTHER" id="PTHR42909:SF1">
    <property type="entry name" value="CARBOHYDRATE KINASE PFKB DOMAIN-CONTAINING PROTEIN"/>
    <property type="match status" value="1"/>
</dbReference>
<feature type="active site" description="Nucleophile" evidence="6">
    <location>
        <position position="162"/>
    </location>
</feature>
<evidence type="ECO:0000256" key="5">
    <source>
        <dbReference type="ARBA" id="ARBA00023295"/>
    </source>
</evidence>
<dbReference type="EMBL" id="FO704551">
    <property type="protein sequence ID" value="CDG20374.1"/>
    <property type="molecule type" value="Genomic_DNA"/>
</dbReference>
<evidence type="ECO:0000256" key="4">
    <source>
        <dbReference type="ARBA" id="ARBA00023239"/>
    </source>
</evidence>
<sequence>MLVNQLPLVIHPEVKSALADNHAVVALESNVITHGLNYPANMETALAVEAAVRRSGAVPATIGICDGEIFIGMNQEQIERFATTSSITKVSSNNLPFVLAQKGMGATTVASSLMLAELAGIDFFSSAGIGGVHRGGEYSMDISSDLIQFTRSRVTVVCAGAKNILDIGRTLEFLETQCVPVVTYQTDDFPAFYCRSSGYRSPQRLDSLAEVARAIDINHALPGSAAMIVATPTKPEDAIDSDDVQAAIQNAIKKAATEGVTGSLVTKFIMKAVEQATYGRSATANSAVLVNTAEVAGQLAVVYHSQH</sequence>
<evidence type="ECO:0000313" key="8">
    <source>
        <dbReference type="Proteomes" id="UP000032735"/>
    </source>
</evidence>
<dbReference type="AlphaFoldDB" id="A0A068R005"/>
<feature type="binding site" evidence="6">
    <location>
        <position position="141"/>
    </location>
    <ligand>
        <name>Mn(2+)</name>
        <dbReference type="ChEBI" id="CHEBI:29035"/>
    </ligand>
</feature>
<dbReference type="Gene3D" id="3.40.1790.10">
    <property type="entry name" value="Indigoidine synthase domain"/>
    <property type="match status" value="1"/>
</dbReference>
<dbReference type="KEGG" id="xpo:XPG1_0719"/>
<comment type="catalytic activity">
    <reaction evidence="6">
        <text>D-ribose 5-phosphate + uracil = psi-UMP + H2O</text>
        <dbReference type="Rhea" id="RHEA:18337"/>
        <dbReference type="ChEBI" id="CHEBI:15377"/>
        <dbReference type="ChEBI" id="CHEBI:17568"/>
        <dbReference type="ChEBI" id="CHEBI:58380"/>
        <dbReference type="ChEBI" id="CHEBI:78346"/>
        <dbReference type="EC" id="4.2.1.70"/>
    </reaction>
</comment>
<dbReference type="GO" id="GO:0016798">
    <property type="term" value="F:hydrolase activity, acting on glycosyl bonds"/>
    <property type="evidence" value="ECO:0007669"/>
    <property type="project" value="UniProtKB-KW"/>
</dbReference>
<dbReference type="Proteomes" id="UP000032735">
    <property type="component" value="Chromosome"/>
</dbReference>
<dbReference type="OrthoDB" id="9805870at2"/>
<keyword evidence="3 6" id="KW-0464">Manganese</keyword>
<evidence type="ECO:0000256" key="3">
    <source>
        <dbReference type="ARBA" id="ARBA00023211"/>
    </source>
</evidence>
<evidence type="ECO:0000256" key="6">
    <source>
        <dbReference type="HAMAP-Rule" id="MF_01876"/>
    </source>
</evidence>
<name>A0A068R005_9GAMM</name>
<dbReference type="HOGENOM" id="CLU_012201_0_1_6"/>
<dbReference type="PANTHER" id="PTHR42909">
    <property type="entry name" value="ZGC:136858"/>
    <property type="match status" value="1"/>
</dbReference>
<dbReference type="STRING" id="1354304.XPG1_0719"/>
<dbReference type="HAMAP" id="MF_01876">
    <property type="entry name" value="PsiMP_glycosidase"/>
    <property type="match status" value="1"/>
</dbReference>